<name>A0A3R5QTT6_9CLOT</name>
<dbReference type="EMBL" id="CP025746">
    <property type="protein sequence ID" value="QAA32349.1"/>
    <property type="molecule type" value="Genomic_DNA"/>
</dbReference>
<dbReference type="RefSeq" id="WP_128213136.1">
    <property type="nucleotide sequence ID" value="NZ_CP025746.1"/>
</dbReference>
<evidence type="ECO:0000313" key="2">
    <source>
        <dbReference type="Proteomes" id="UP000286268"/>
    </source>
</evidence>
<dbReference type="AlphaFoldDB" id="A0A3R5QTT6"/>
<keyword evidence="2" id="KW-1185">Reference proteome</keyword>
<gene>
    <name evidence="1" type="ORF">C1I91_12265</name>
</gene>
<evidence type="ECO:0000313" key="1">
    <source>
        <dbReference type="EMBL" id="QAA32349.1"/>
    </source>
</evidence>
<organism evidence="1 2">
    <name type="scientific">Clostridium manihotivorum</name>
    <dbReference type="NCBI Taxonomy" id="2320868"/>
    <lineage>
        <taxon>Bacteria</taxon>
        <taxon>Bacillati</taxon>
        <taxon>Bacillota</taxon>
        <taxon>Clostridia</taxon>
        <taxon>Eubacteriales</taxon>
        <taxon>Clostridiaceae</taxon>
        <taxon>Clostridium</taxon>
    </lineage>
</organism>
<dbReference type="KEGG" id="cmah:C1I91_12265"/>
<protein>
    <recommendedName>
        <fullName evidence="3">DUF3892 domain-containing protein</fullName>
    </recommendedName>
</protein>
<dbReference type="InterPro" id="IPR024997">
    <property type="entry name" value="DUF3892"/>
</dbReference>
<sequence>MTIDTRLGHTIVRIIKNEKGKVISYELDNGDEISTSDAVGFAKQGVIKDVEIVTDSTGEDYLNCLSEGEDGENNLPQTEVRDDKVDLKQYFQ</sequence>
<proteinExistence type="predicted"/>
<reference evidence="1 2" key="1">
    <citation type="submission" date="2018-01" db="EMBL/GenBank/DDBJ databases">
        <title>Genome Sequencing and Assembly of Anaerobacter polyendosporus strain CT4.</title>
        <authorList>
            <person name="Tachaapaikoon C."/>
            <person name="Sutheeworapong S."/>
            <person name="Jenjaroenpun P."/>
            <person name="Wongsurawat T."/>
            <person name="Nookeaw I."/>
            <person name="Cheawchanlertfa P."/>
            <person name="Kosugi A."/>
            <person name="Cheevadhanarak S."/>
            <person name="Ratanakhanokchai K."/>
        </authorList>
    </citation>
    <scope>NUCLEOTIDE SEQUENCE [LARGE SCALE GENOMIC DNA]</scope>
    <source>
        <strain evidence="1 2">CT4</strain>
    </source>
</reference>
<dbReference type="OrthoDB" id="1954671at2"/>
<dbReference type="Pfam" id="PF13031">
    <property type="entry name" value="DUF3892"/>
    <property type="match status" value="1"/>
</dbReference>
<accession>A0A3R5QTT6</accession>
<evidence type="ECO:0008006" key="3">
    <source>
        <dbReference type="Google" id="ProtNLM"/>
    </source>
</evidence>
<dbReference type="Proteomes" id="UP000286268">
    <property type="component" value="Chromosome"/>
</dbReference>